<proteinExistence type="predicted"/>
<evidence type="ECO:0000313" key="2">
    <source>
        <dbReference type="EMBL" id="KKA17462.1"/>
    </source>
</evidence>
<protein>
    <submittedName>
        <fullName evidence="2">Uncharacterized protein</fullName>
    </submittedName>
</protein>
<name>A0A0F4YGT6_RASE3</name>
<dbReference type="AlphaFoldDB" id="A0A0F4YGT6"/>
<accession>A0A0F4YGT6</accession>
<dbReference type="Proteomes" id="UP000053958">
    <property type="component" value="Unassembled WGS sequence"/>
</dbReference>
<dbReference type="EMBL" id="LASV01000650">
    <property type="protein sequence ID" value="KKA17462.1"/>
    <property type="molecule type" value="Genomic_DNA"/>
</dbReference>
<evidence type="ECO:0000256" key="1">
    <source>
        <dbReference type="SAM" id="MobiDB-lite"/>
    </source>
</evidence>
<reference evidence="2 3" key="1">
    <citation type="submission" date="2015-04" db="EMBL/GenBank/DDBJ databases">
        <authorList>
            <person name="Heijne W.H."/>
            <person name="Fedorova N.D."/>
            <person name="Nierman W.C."/>
            <person name="Vollebregt A.W."/>
            <person name="Zhao Z."/>
            <person name="Wu L."/>
            <person name="Kumar M."/>
            <person name="Stam H."/>
            <person name="van den Berg M.A."/>
            <person name="Pel H.J."/>
        </authorList>
    </citation>
    <scope>NUCLEOTIDE SEQUENCE [LARGE SCALE GENOMIC DNA]</scope>
    <source>
        <strain evidence="2 3">CBS 393.64</strain>
    </source>
</reference>
<feature type="non-terminal residue" evidence="2">
    <location>
        <position position="1"/>
    </location>
</feature>
<feature type="region of interest" description="Disordered" evidence="1">
    <location>
        <begin position="46"/>
        <end position="75"/>
    </location>
</feature>
<comment type="caution">
    <text evidence="2">The sequence shown here is derived from an EMBL/GenBank/DDBJ whole genome shotgun (WGS) entry which is preliminary data.</text>
</comment>
<dbReference type="GeneID" id="25320860"/>
<organism evidence="2 3">
    <name type="scientific">Rasamsonia emersonii (strain ATCC 16479 / CBS 393.64 / IMI 116815)</name>
    <dbReference type="NCBI Taxonomy" id="1408163"/>
    <lineage>
        <taxon>Eukaryota</taxon>
        <taxon>Fungi</taxon>
        <taxon>Dikarya</taxon>
        <taxon>Ascomycota</taxon>
        <taxon>Pezizomycotina</taxon>
        <taxon>Eurotiomycetes</taxon>
        <taxon>Eurotiomycetidae</taxon>
        <taxon>Eurotiales</taxon>
        <taxon>Trichocomaceae</taxon>
        <taxon>Rasamsonia</taxon>
    </lineage>
</organism>
<keyword evidence="3" id="KW-1185">Reference proteome</keyword>
<sequence>PLSISNPLFCTGGLRIGVYSVLLDVWSFPWMNSGSIAVAHPTSTDQSASRFISRRAPPSPARVSLRRAGRSTEQLSPAEQCVCVDQLATAIIILRTCLTLIWWITCTP</sequence>
<gene>
    <name evidence="2" type="ORF">T310_8642</name>
</gene>
<dbReference type="RefSeq" id="XP_013324074.1">
    <property type="nucleotide sequence ID" value="XM_013468620.1"/>
</dbReference>
<evidence type="ECO:0000313" key="3">
    <source>
        <dbReference type="Proteomes" id="UP000053958"/>
    </source>
</evidence>